<dbReference type="EMBL" id="JAPTNE010000041">
    <property type="protein sequence ID" value="MCZ0809679.1"/>
    <property type="molecule type" value="Genomic_DNA"/>
</dbReference>
<sequence length="65" mass="7890">MEESEKIYFMGLKDNEKRDENVRTENLNKTRLFLGYHANQICKKKNIRSQWTHYKDLAQKLQLSD</sequence>
<dbReference type="RefSeq" id="WP_258434671.1">
    <property type="nucleotide sequence ID" value="NZ_JANSGW010000041.1"/>
</dbReference>
<comment type="caution">
    <text evidence="1">The sequence shown here is derived from an EMBL/GenBank/DDBJ whole genome shotgun (WGS) entry which is preliminary data.</text>
</comment>
<dbReference type="InterPro" id="IPR046100">
    <property type="entry name" value="DUF6037"/>
</dbReference>
<dbReference type="Proteomes" id="UP001077662">
    <property type="component" value="Unassembled WGS sequence"/>
</dbReference>
<dbReference type="Pfam" id="PF19503">
    <property type="entry name" value="DUF6037"/>
    <property type="match status" value="1"/>
</dbReference>
<dbReference type="AlphaFoldDB" id="A0AAP3DJK6"/>
<evidence type="ECO:0000313" key="1">
    <source>
        <dbReference type="EMBL" id="MCZ0809679.1"/>
    </source>
</evidence>
<evidence type="ECO:0000313" key="2">
    <source>
        <dbReference type="Proteomes" id="UP001077662"/>
    </source>
</evidence>
<reference evidence="1" key="1">
    <citation type="submission" date="2022-09" db="EMBL/GenBank/DDBJ databases">
        <title>Genome analysis and characterization of larvicidal activity of Brevibacillus strains.</title>
        <authorList>
            <person name="Patrusheva E.V."/>
            <person name="Izotova A.O."/>
            <person name="Toshchakov S.V."/>
            <person name="Sineoky S.P."/>
        </authorList>
    </citation>
    <scope>NUCLEOTIDE SEQUENCE</scope>
    <source>
        <strain evidence="1">VKPM_B-13247</strain>
    </source>
</reference>
<organism evidence="1 2">
    <name type="scientific">Brevibacillus laterosporus</name>
    <name type="common">Bacillus laterosporus</name>
    <dbReference type="NCBI Taxonomy" id="1465"/>
    <lineage>
        <taxon>Bacteria</taxon>
        <taxon>Bacillati</taxon>
        <taxon>Bacillota</taxon>
        <taxon>Bacilli</taxon>
        <taxon>Bacillales</taxon>
        <taxon>Paenibacillaceae</taxon>
        <taxon>Brevibacillus</taxon>
    </lineage>
</organism>
<protein>
    <submittedName>
        <fullName evidence="1">DUF6037 family protein</fullName>
    </submittedName>
</protein>
<accession>A0AAP3DJK6</accession>
<gene>
    <name evidence="1" type="ORF">O0554_22720</name>
</gene>
<name>A0AAP3DJK6_BRELA</name>
<proteinExistence type="predicted"/>